<protein>
    <submittedName>
        <fullName evidence="1">Uncharacterized protein</fullName>
    </submittedName>
</protein>
<name>A0A0F9ET41_9ZZZZ</name>
<evidence type="ECO:0000313" key="1">
    <source>
        <dbReference type="EMBL" id="KKL27008.1"/>
    </source>
</evidence>
<sequence>MCLNIVYRGKQKKEALAKLPENGYYWKVVVRLRGKYYSPIHRGDGSYKYGWNSTPKKSNNASYYLAFHIWRTKEAGMYAQNIMSTQNNNRKYLVRCKIDKNDIINIGSQWGRLCIVTTRFWCPKPK</sequence>
<gene>
    <name evidence="1" type="ORF">LCGC14_2389470</name>
</gene>
<comment type="caution">
    <text evidence="1">The sequence shown here is derived from an EMBL/GenBank/DDBJ whole genome shotgun (WGS) entry which is preliminary data.</text>
</comment>
<organism evidence="1">
    <name type="scientific">marine sediment metagenome</name>
    <dbReference type="NCBI Taxonomy" id="412755"/>
    <lineage>
        <taxon>unclassified sequences</taxon>
        <taxon>metagenomes</taxon>
        <taxon>ecological metagenomes</taxon>
    </lineage>
</organism>
<dbReference type="EMBL" id="LAZR01035628">
    <property type="protein sequence ID" value="KKL27008.1"/>
    <property type="molecule type" value="Genomic_DNA"/>
</dbReference>
<dbReference type="AlphaFoldDB" id="A0A0F9ET41"/>
<proteinExistence type="predicted"/>
<accession>A0A0F9ET41</accession>
<reference evidence="1" key="1">
    <citation type="journal article" date="2015" name="Nature">
        <title>Complex archaea that bridge the gap between prokaryotes and eukaryotes.</title>
        <authorList>
            <person name="Spang A."/>
            <person name="Saw J.H."/>
            <person name="Jorgensen S.L."/>
            <person name="Zaremba-Niedzwiedzka K."/>
            <person name="Martijn J."/>
            <person name="Lind A.E."/>
            <person name="van Eijk R."/>
            <person name="Schleper C."/>
            <person name="Guy L."/>
            <person name="Ettema T.J."/>
        </authorList>
    </citation>
    <scope>NUCLEOTIDE SEQUENCE</scope>
</reference>